<dbReference type="EMBL" id="KV878132">
    <property type="protein sequence ID" value="OJJ05318.1"/>
    <property type="molecule type" value="Genomic_DNA"/>
</dbReference>
<sequence>MPNMKRGQETHIEDVDKVSNAGPAPTTTRRQGYCALSEEELRLDKRINLKMDLTVVPVLALGFLLQGIDKSNIGNAATSETFVPDTNIRETDVSDSVSLFAATYVPFMPISVAIGRIVGPSRWIPLLLLAWGAVTTAQCAMDSRADLYGLRLLLGVCEAGFLPTTYYYIGTVYPAYMAGLRMGLISTSFTFSGAFSSLIAYGILQVQSSTWKNWQLLFIIEGAITMFVGAIAFLILPHKLSTAWLFTPDERRHAARRMEMDTAGVDRATGANSEEMDHSISWQNIKTAFKDWRKLLIILWTTCATVPAYGFAIFLPLIVKGMGYEGVRANLMSVPPFMAGAVALTTFVYISDRFHERSLIAAVAMLFSIIGYIALVACGTGKNDIRYGFLFVIMIGAGSVNPLTAAWLNDNTTDKATRNILMGIYGWNNVSGVIAGQIYSSQYGPSYYTSVRITLGIVTFGMLGMVVSRLLYIWENRRRRRIISTWTEEDFERERTDLTRKGHEKRFFIFGY</sequence>
<evidence type="ECO:0000256" key="1">
    <source>
        <dbReference type="ARBA" id="ARBA00004141"/>
    </source>
</evidence>
<feature type="transmembrane region" description="Helical" evidence="8">
    <location>
        <begin position="216"/>
        <end position="236"/>
    </location>
</feature>
<protein>
    <recommendedName>
        <fullName evidence="9">Major facilitator superfamily (MFS) profile domain-containing protein</fullName>
    </recommendedName>
</protein>
<evidence type="ECO:0000256" key="2">
    <source>
        <dbReference type="ARBA" id="ARBA00008335"/>
    </source>
</evidence>
<evidence type="ECO:0000256" key="6">
    <source>
        <dbReference type="ARBA" id="ARBA00023136"/>
    </source>
</evidence>
<dbReference type="PROSITE" id="PS50850">
    <property type="entry name" value="MFS"/>
    <property type="match status" value="1"/>
</dbReference>
<feature type="transmembrane region" description="Helical" evidence="8">
    <location>
        <begin position="148"/>
        <end position="169"/>
    </location>
</feature>
<feature type="transmembrane region" description="Helical" evidence="8">
    <location>
        <begin position="387"/>
        <end position="408"/>
    </location>
</feature>
<dbReference type="InterPro" id="IPR011701">
    <property type="entry name" value="MFS"/>
</dbReference>
<gene>
    <name evidence="10" type="ORF">ASPVEDRAFT_893738</name>
</gene>
<name>A0A1L9PUX4_ASPVE</name>
<feature type="domain" description="Major facilitator superfamily (MFS) profile" evidence="9">
    <location>
        <begin position="55"/>
        <end position="479"/>
    </location>
</feature>
<evidence type="ECO:0000256" key="7">
    <source>
        <dbReference type="SAM" id="MobiDB-lite"/>
    </source>
</evidence>
<keyword evidence="11" id="KW-1185">Reference proteome</keyword>
<comment type="subcellular location">
    <subcellularLocation>
        <location evidence="1">Membrane</location>
        <topology evidence="1">Multi-pass membrane protein</topology>
    </subcellularLocation>
</comment>
<organism evidence="10 11">
    <name type="scientific">Aspergillus versicolor CBS 583.65</name>
    <dbReference type="NCBI Taxonomy" id="1036611"/>
    <lineage>
        <taxon>Eukaryota</taxon>
        <taxon>Fungi</taxon>
        <taxon>Dikarya</taxon>
        <taxon>Ascomycota</taxon>
        <taxon>Pezizomycotina</taxon>
        <taxon>Eurotiomycetes</taxon>
        <taxon>Eurotiomycetidae</taxon>
        <taxon>Eurotiales</taxon>
        <taxon>Aspergillaceae</taxon>
        <taxon>Aspergillus</taxon>
        <taxon>Aspergillus subgen. Nidulantes</taxon>
    </lineage>
</organism>
<dbReference type="InterPro" id="IPR020846">
    <property type="entry name" value="MFS_dom"/>
</dbReference>
<keyword evidence="4 8" id="KW-0812">Transmembrane</keyword>
<feature type="compositionally biased region" description="Basic and acidic residues" evidence="7">
    <location>
        <begin position="1"/>
        <end position="17"/>
    </location>
</feature>
<evidence type="ECO:0000256" key="8">
    <source>
        <dbReference type="SAM" id="Phobius"/>
    </source>
</evidence>
<feature type="transmembrane region" description="Helical" evidence="8">
    <location>
        <begin position="97"/>
        <end position="117"/>
    </location>
</feature>
<dbReference type="PANTHER" id="PTHR43791">
    <property type="entry name" value="PERMEASE-RELATED"/>
    <property type="match status" value="1"/>
</dbReference>
<dbReference type="GO" id="GO:0016020">
    <property type="term" value="C:membrane"/>
    <property type="evidence" value="ECO:0007669"/>
    <property type="project" value="UniProtKB-SubCell"/>
</dbReference>
<dbReference type="PANTHER" id="PTHR43791:SF21">
    <property type="entry name" value="MAJOR FACILITATOR SUPERFAMILY (MFS) PROFILE DOMAIN-CONTAINING PROTEIN"/>
    <property type="match status" value="1"/>
</dbReference>
<evidence type="ECO:0000256" key="5">
    <source>
        <dbReference type="ARBA" id="ARBA00022989"/>
    </source>
</evidence>
<evidence type="ECO:0000259" key="9">
    <source>
        <dbReference type="PROSITE" id="PS50850"/>
    </source>
</evidence>
<dbReference type="FunFam" id="1.20.1250.20:FF:000013">
    <property type="entry name" value="MFS general substrate transporter"/>
    <property type="match status" value="1"/>
</dbReference>
<accession>A0A1L9PUX4</accession>
<evidence type="ECO:0000256" key="3">
    <source>
        <dbReference type="ARBA" id="ARBA00022448"/>
    </source>
</evidence>
<feature type="transmembrane region" description="Helical" evidence="8">
    <location>
        <begin position="297"/>
        <end position="319"/>
    </location>
</feature>
<evidence type="ECO:0000313" key="11">
    <source>
        <dbReference type="Proteomes" id="UP000184073"/>
    </source>
</evidence>
<dbReference type="SUPFAM" id="SSF103473">
    <property type="entry name" value="MFS general substrate transporter"/>
    <property type="match status" value="1"/>
</dbReference>
<dbReference type="GO" id="GO:0022857">
    <property type="term" value="F:transmembrane transporter activity"/>
    <property type="evidence" value="ECO:0007669"/>
    <property type="project" value="InterPro"/>
</dbReference>
<dbReference type="InterPro" id="IPR036259">
    <property type="entry name" value="MFS_trans_sf"/>
</dbReference>
<dbReference type="Gene3D" id="1.20.1250.20">
    <property type="entry name" value="MFS general substrate transporter like domains"/>
    <property type="match status" value="2"/>
</dbReference>
<feature type="transmembrane region" description="Helical" evidence="8">
    <location>
        <begin position="453"/>
        <end position="474"/>
    </location>
</feature>
<dbReference type="AlphaFoldDB" id="A0A1L9PUX4"/>
<dbReference type="Proteomes" id="UP000184073">
    <property type="component" value="Unassembled WGS sequence"/>
</dbReference>
<comment type="similarity">
    <text evidence="2">Belongs to the major facilitator superfamily.</text>
</comment>
<feature type="transmembrane region" description="Helical" evidence="8">
    <location>
        <begin position="181"/>
        <end position="204"/>
    </location>
</feature>
<keyword evidence="6 8" id="KW-0472">Membrane</keyword>
<dbReference type="Pfam" id="PF07690">
    <property type="entry name" value="MFS_1"/>
    <property type="match status" value="1"/>
</dbReference>
<evidence type="ECO:0000256" key="4">
    <source>
        <dbReference type="ARBA" id="ARBA00022692"/>
    </source>
</evidence>
<proteinExistence type="inferred from homology"/>
<feature type="transmembrane region" description="Helical" evidence="8">
    <location>
        <begin position="331"/>
        <end position="351"/>
    </location>
</feature>
<keyword evidence="5 8" id="KW-1133">Transmembrane helix</keyword>
<reference evidence="11" key="1">
    <citation type="journal article" date="2017" name="Genome Biol.">
        <title>Comparative genomics reveals high biological diversity and specific adaptations in the industrially and medically important fungal genus Aspergillus.</title>
        <authorList>
            <person name="de Vries R.P."/>
            <person name="Riley R."/>
            <person name="Wiebenga A."/>
            <person name="Aguilar-Osorio G."/>
            <person name="Amillis S."/>
            <person name="Uchima C.A."/>
            <person name="Anderluh G."/>
            <person name="Asadollahi M."/>
            <person name="Askin M."/>
            <person name="Barry K."/>
            <person name="Battaglia E."/>
            <person name="Bayram O."/>
            <person name="Benocci T."/>
            <person name="Braus-Stromeyer S.A."/>
            <person name="Caldana C."/>
            <person name="Canovas D."/>
            <person name="Cerqueira G.C."/>
            <person name="Chen F."/>
            <person name="Chen W."/>
            <person name="Choi C."/>
            <person name="Clum A."/>
            <person name="Dos Santos R.A."/>
            <person name="Damasio A.R."/>
            <person name="Diallinas G."/>
            <person name="Emri T."/>
            <person name="Fekete E."/>
            <person name="Flipphi M."/>
            <person name="Freyberg S."/>
            <person name="Gallo A."/>
            <person name="Gournas C."/>
            <person name="Habgood R."/>
            <person name="Hainaut M."/>
            <person name="Harispe M.L."/>
            <person name="Henrissat B."/>
            <person name="Hilden K.S."/>
            <person name="Hope R."/>
            <person name="Hossain A."/>
            <person name="Karabika E."/>
            <person name="Karaffa L."/>
            <person name="Karanyi Z."/>
            <person name="Krasevec N."/>
            <person name="Kuo A."/>
            <person name="Kusch H."/>
            <person name="LaButti K."/>
            <person name="Lagendijk E.L."/>
            <person name="Lapidus A."/>
            <person name="Levasseur A."/>
            <person name="Lindquist E."/>
            <person name="Lipzen A."/>
            <person name="Logrieco A.F."/>
            <person name="MacCabe A."/>
            <person name="Maekelae M.R."/>
            <person name="Malavazi I."/>
            <person name="Melin P."/>
            <person name="Meyer V."/>
            <person name="Mielnichuk N."/>
            <person name="Miskei M."/>
            <person name="Molnar A.P."/>
            <person name="Mule G."/>
            <person name="Ngan C.Y."/>
            <person name="Orejas M."/>
            <person name="Orosz E."/>
            <person name="Ouedraogo J.P."/>
            <person name="Overkamp K.M."/>
            <person name="Park H.-S."/>
            <person name="Perrone G."/>
            <person name="Piumi F."/>
            <person name="Punt P.J."/>
            <person name="Ram A.F."/>
            <person name="Ramon A."/>
            <person name="Rauscher S."/>
            <person name="Record E."/>
            <person name="Riano-Pachon D.M."/>
            <person name="Robert V."/>
            <person name="Roehrig J."/>
            <person name="Ruller R."/>
            <person name="Salamov A."/>
            <person name="Salih N.S."/>
            <person name="Samson R.A."/>
            <person name="Sandor E."/>
            <person name="Sanguinetti M."/>
            <person name="Schuetze T."/>
            <person name="Sepcic K."/>
            <person name="Shelest E."/>
            <person name="Sherlock G."/>
            <person name="Sophianopoulou V."/>
            <person name="Squina F.M."/>
            <person name="Sun H."/>
            <person name="Susca A."/>
            <person name="Todd R.B."/>
            <person name="Tsang A."/>
            <person name="Unkles S.E."/>
            <person name="van de Wiele N."/>
            <person name="van Rossen-Uffink D."/>
            <person name="Oliveira J.V."/>
            <person name="Vesth T.C."/>
            <person name="Visser J."/>
            <person name="Yu J.-H."/>
            <person name="Zhou M."/>
            <person name="Andersen M.R."/>
            <person name="Archer D.B."/>
            <person name="Baker S.E."/>
            <person name="Benoit I."/>
            <person name="Brakhage A.A."/>
            <person name="Braus G.H."/>
            <person name="Fischer R."/>
            <person name="Frisvad J.C."/>
            <person name="Goldman G.H."/>
            <person name="Houbraken J."/>
            <person name="Oakley B."/>
            <person name="Pocsi I."/>
            <person name="Scazzocchio C."/>
            <person name="Seiboth B."/>
            <person name="vanKuyk P.A."/>
            <person name="Wortman J."/>
            <person name="Dyer P.S."/>
            <person name="Grigoriev I.V."/>
        </authorList>
    </citation>
    <scope>NUCLEOTIDE SEQUENCE [LARGE SCALE GENOMIC DNA]</scope>
    <source>
        <strain evidence="11">CBS 583.65</strain>
    </source>
</reference>
<dbReference type="OrthoDB" id="2985014at2759"/>
<dbReference type="VEuPathDB" id="FungiDB:ASPVEDRAFT_893738"/>
<evidence type="ECO:0000313" key="10">
    <source>
        <dbReference type="EMBL" id="OJJ05318.1"/>
    </source>
</evidence>
<feature type="region of interest" description="Disordered" evidence="7">
    <location>
        <begin position="1"/>
        <end position="30"/>
    </location>
</feature>
<dbReference type="GeneID" id="63734107"/>
<keyword evidence="3" id="KW-0813">Transport</keyword>
<dbReference type="RefSeq" id="XP_040671080.1">
    <property type="nucleotide sequence ID" value="XM_040818596.1"/>
</dbReference>
<feature type="transmembrane region" description="Helical" evidence="8">
    <location>
        <begin position="357"/>
        <end position="375"/>
    </location>
</feature>